<sequence>MMTEGNYSMMTGFILLGFAGSSELHVILFLVFLLIYAITLLGNLGMILLIRIDSRLHTPMYFFLANLAFIDIFYSSCITPKMLSGFLMQRKTISFVGCVSQLHFYGVFAISEGYLLAAMAYDRYVAIRHPLLYTVIMSRKVCVLLVSVSYVAGNVISMVLTVTTFQLSFCDSNIIDHFCCEIPPLLLISCSNTSNVKTVTLAVIAFNTVNVSLTLFISYAYIVVIILKMQSAEGRHKALSTCASHLTAVGIFVGALAFTYLRPSSTHSQEQDKVASMFYGIVVPMLNPLIYSLRNKEVKDALRNVVGRKMIFPHK</sequence>
<evidence type="ECO:0000256" key="8">
    <source>
        <dbReference type="ARBA" id="ARBA00023224"/>
    </source>
</evidence>
<keyword evidence="4 10" id="KW-1133">Transmembrane helix</keyword>
<dbReference type="eggNOG" id="ENOG502RF3K">
    <property type="taxonomic scope" value="Eukaryota"/>
</dbReference>
<dbReference type="CDD" id="cd15230">
    <property type="entry name" value="7tmA_OR5-like"/>
    <property type="match status" value="1"/>
</dbReference>
<comment type="similarity">
    <text evidence="9">Belongs to the G-protein coupled receptor 1 family.</text>
</comment>
<evidence type="ECO:0000256" key="2">
    <source>
        <dbReference type="ARBA" id="ARBA00004141"/>
    </source>
</evidence>
<dbReference type="AlphaFoldDB" id="A0A1U7SI65"/>
<evidence type="ECO:0000256" key="5">
    <source>
        <dbReference type="ARBA" id="ARBA00023040"/>
    </source>
</evidence>
<feature type="transmembrane region" description="Helical" evidence="10">
    <location>
        <begin position="201"/>
        <end position="227"/>
    </location>
</feature>
<evidence type="ECO:0000313" key="13">
    <source>
        <dbReference type="RefSeq" id="XP_006032307.1"/>
    </source>
</evidence>
<evidence type="ECO:0000256" key="3">
    <source>
        <dbReference type="ARBA" id="ARBA00022692"/>
    </source>
</evidence>
<dbReference type="PRINTS" id="PR00245">
    <property type="entry name" value="OLFACTORYR"/>
</dbReference>
<keyword evidence="10" id="KW-1003">Cell membrane</keyword>
<keyword evidence="5 9" id="KW-0297">G-protein coupled receptor</keyword>
<keyword evidence="8 9" id="KW-0807">Transducer</keyword>
<dbReference type="InterPro" id="IPR000276">
    <property type="entry name" value="GPCR_Rhodpsn"/>
</dbReference>
<dbReference type="RefSeq" id="XP_006032307.1">
    <property type="nucleotide sequence ID" value="XM_006032245.1"/>
</dbReference>
<keyword evidence="3 9" id="KW-0812">Transmembrane</keyword>
<reference evidence="13" key="1">
    <citation type="submission" date="2025-08" db="UniProtKB">
        <authorList>
            <consortium name="RefSeq"/>
        </authorList>
    </citation>
    <scope>IDENTIFICATION</scope>
</reference>
<proteinExistence type="inferred from homology"/>
<evidence type="ECO:0000256" key="7">
    <source>
        <dbReference type="ARBA" id="ARBA00023170"/>
    </source>
</evidence>
<dbReference type="InterPro" id="IPR017452">
    <property type="entry name" value="GPCR_Rhodpsn_7TM"/>
</dbReference>
<name>A0A1U7SI65_ALLSI</name>
<dbReference type="InterPro" id="IPR000725">
    <property type="entry name" value="Olfact_rcpt"/>
</dbReference>
<dbReference type="SUPFAM" id="SSF81321">
    <property type="entry name" value="Family A G protein-coupled receptor-like"/>
    <property type="match status" value="1"/>
</dbReference>
<dbReference type="GO" id="GO:0004930">
    <property type="term" value="F:G protein-coupled receptor activity"/>
    <property type="evidence" value="ECO:0007669"/>
    <property type="project" value="UniProtKB-KW"/>
</dbReference>
<evidence type="ECO:0000256" key="6">
    <source>
        <dbReference type="ARBA" id="ARBA00023136"/>
    </source>
</evidence>
<feature type="transmembrane region" description="Helical" evidence="10">
    <location>
        <begin position="26"/>
        <end position="49"/>
    </location>
</feature>
<dbReference type="PANTHER" id="PTHR48018">
    <property type="entry name" value="OLFACTORY RECEPTOR"/>
    <property type="match status" value="1"/>
</dbReference>
<protein>
    <recommendedName>
        <fullName evidence="10">Olfactory receptor</fullName>
    </recommendedName>
</protein>
<dbReference type="GO" id="GO:0005886">
    <property type="term" value="C:plasma membrane"/>
    <property type="evidence" value="ECO:0007669"/>
    <property type="project" value="UniProtKB-SubCell"/>
</dbReference>
<feature type="domain" description="G-protein coupled receptors family 1 profile" evidence="11">
    <location>
        <begin position="42"/>
        <end position="291"/>
    </location>
</feature>
<accession>A0A1U7SI65</accession>
<feature type="transmembrane region" description="Helical" evidence="10">
    <location>
        <begin position="61"/>
        <end position="82"/>
    </location>
</feature>
<keyword evidence="10" id="KW-0716">Sensory transduction</keyword>
<dbReference type="FunFam" id="1.20.1070.10:FF:000003">
    <property type="entry name" value="Olfactory receptor"/>
    <property type="match status" value="1"/>
</dbReference>
<dbReference type="Pfam" id="PF13853">
    <property type="entry name" value="7tm_4"/>
    <property type="match status" value="1"/>
</dbReference>
<feature type="transmembrane region" description="Helical" evidence="10">
    <location>
        <begin position="141"/>
        <end position="162"/>
    </location>
</feature>
<gene>
    <name evidence="13" type="primary">LOC102380354</name>
</gene>
<dbReference type="PRINTS" id="PR00237">
    <property type="entry name" value="GPCRRHODOPSN"/>
</dbReference>
<dbReference type="Gene3D" id="1.20.1070.10">
    <property type="entry name" value="Rhodopsin 7-helix transmembrane proteins"/>
    <property type="match status" value="1"/>
</dbReference>
<dbReference type="InParanoid" id="A0A1U7SI65"/>
<comment type="function">
    <text evidence="1">Odorant receptor.</text>
</comment>
<comment type="subcellular location">
    <subcellularLocation>
        <location evidence="10">Cell membrane</location>
        <topology evidence="10">Multi-pass membrane protein</topology>
    </subcellularLocation>
    <subcellularLocation>
        <location evidence="2">Membrane</location>
        <topology evidence="2">Multi-pass membrane protein</topology>
    </subcellularLocation>
</comment>
<feature type="transmembrane region" description="Helical" evidence="10">
    <location>
        <begin position="239"/>
        <end position="262"/>
    </location>
</feature>
<evidence type="ECO:0000259" key="11">
    <source>
        <dbReference type="PROSITE" id="PS50262"/>
    </source>
</evidence>
<keyword evidence="6 10" id="KW-0472">Membrane</keyword>
<evidence type="ECO:0000256" key="4">
    <source>
        <dbReference type="ARBA" id="ARBA00022989"/>
    </source>
</evidence>
<dbReference type="PROSITE" id="PS00237">
    <property type="entry name" value="G_PROTEIN_RECEP_F1_1"/>
    <property type="match status" value="1"/>
</dbReference>
<organism evidence="12 13">
    <name type="scientific">Alligator sinensis</name>
    <name type="common">Chinese alligator</name>
    <dbReference type="NCBI Taxonomy" id="38654"/>
    <lineage>
        <taxon>Eukaryota</taxon>
        <taxon>Metazoa</taxon>
        <taxon>Chordata</taxon>
        <taxon>Craniata</taxon>
        <taxon>Vertebrata</taxon>
        <taxon>Euteleostomi</taxon>
        <taxon>Archelosauria</taxon>
        <taxon>Archosauria</taxon>
        <taxon>Crocodylia</taxon>
        <taxon>Alligatoridae</taxon>
        <taxon>Alligatorinae</taxon>
        <taxon>Alligator</taxon>
    </lineage>
</organism>
<keyword evidence="12" id="KW-1185">Reference proteome</keyword>
<dbReference type="Proteomes" id="UP000189705">
    <property type="component" value="Unplaced"/>
</dbReference>
<feature type="transmembrane region" description="Helical" evidence="10">
    <location>
        <begin position="102"/>
        <end position="121"/>
    </location>
</feature>
<keyword evidence="10" id="KW-0552">Olfaction</keyword>
<evidence type="ECO:0000256" key="10">
    <source>
        <dbReference type="RuleBase" id="RU363047"/>
    </source>
</evidence>
<dbReference type="GO" id="GO:0004984">
    <property type="term" value="F:olfactory receptor activity"/>
    <property type="evidence" value="ECO:0007669"/>
    <property type="project" value="InterPro"/>
</dbReference>
<dbReference type="KEGG" id="asn:102380354"/>
<keyword evidence="7 9" id="KW-0675">Receptor</keyword>
<dbReference type="PROSITE" id="PS50262">
    <property type="entry name" value="G_PROTEIN_RECEP_F1_2"/>
    <property type="match status" value="1"/>
</dbReference>
<evidence type="ECO:0000313" key="12">
    <source>
        <dbReference type="Proteomes" id="UP000189705"/>
    </source>
</evidence>
<evidence type="ECO:0000256" key="1">
    <source>
        <dbReference type="ARBA" id="ARBA00002936"/>
    </source>
</evidence>
<feature type="transmembrane region" description="Helical" evidence="10">
    <location>
        <begin position="274"/>
        <end position="293"/>
    </location>
</feature>
<dbReference type="GeneID" id="102380354"/>
<evidence type="ECO:0000256" key="9">
    <source>
        <dbReference type="RuleBase" id="RU000688"/>
    </source>
</evidence>